<dbReference type="RefSeq" id="WP_344652074.1">
    <property type="nucleotide sequence ID" value="NZ_BAAAGX010000023.1"/>
</dbReference>
<reference evidence="2 3" key="1">
    <citation type="journal article" date="2019" name="Int. J. Syst. Evol. Microbiol.">
        <title>The Global Catalogue of Microorganisms (GCM) 10K type strain sequencing project: providing services to taxonomists for standard genome sequencing and annotation.</title>
        <authorList>
            <consortium name="The Broad Institute Genomics Platform"/>
            <consortium name="The Broad Institute Genome Sequencing Center for Infectious Disease"/>
            <person name="Wu L."/>
            <person name="Ma J."/>
        </authorList>
    </citation>
    <scope>NUCLEOTIDE SEQUENCE [LARGE SCALE GENOMIC DNA]</scope>
    <source>
        <strain evidence="2 3">JCM 10425</strain>
    </source>
</reference>
<name>A0ABN0UWY4_9ACTN</name>
<evidence type="ECO:0000313" key="2">
    <source>
        <dbReference type="EMBL" id="GAA0264064.1"/>
    </source>
</evidence>
<evidence type="ECO:0000313" key="3">
    <source>
        <dbReference type="Proteomes" id="UP001500967"/>
    </source>
</evidence>
<evidence type="ECO:0000256" key="1">
    <source>
        <dbReference type="SAM" id="MobiDB-lite"/>
    </source>
</evidence>
<sequence>MRALSSHELSESGPSRAERRAAARGRKNPVDSPRPAVLPGRGKNVVHDRSRYAIRRRG</sequence>
<organism evidence="2 3">
    <name type="scientific">Cryptosporangium japonicum</name>
    <dbReference type="NCBI Taxonomy" id="80872"/>
    <lineage>
        <taxon>Bacteria</taxon>
        <taxon>Bacillati</taxon>
        <taxon>Actinomycetota</taxon>
        <taxon>Actinomycetes</taxon>
        <taxon>Cryptosporangiales</taxon>
        <taxon>Cryptosporangiaceae</taxon>
        <taxon>Cryptosporangium</taxon>
    </lineage>
</organism>
<feature type="region of interest" description="Disordered" evidence="1">
    <location>
        <begin position="1"/>
        <end position="58"/>
    </location>
</feature>
<accession>A0ABN0UWY4</accession>
<proteinExistence type="predicted"/>
<dbReference type="Proteomes" id="UP001500967">
    <property type="component" value="Unassembled WGS sequence"/>
</dbReference>
<gene>
    <name evidence="2" type="ORF">GCM10009539_57900</name>
</gene>
<comment type="caution">
    <text evidence="2">The sequence shown here is derived from an EMBL/GenBank/DDBJ whole genome shotgun (WGS) entry which is preliminary data.</text>
</comment>
<dbReference type="EMBL" id="BAAAGX010000023">
    <property type="protein sequence ID" value="GAA0264064.1"/>
    <property type="molecule type" value="Genomic_DNA"/>
</dbReference>
<keyword evidence="3" id="KW-1185">Reference proteome</keyword>
<protein>
    <submittedName>
        <fullName evidence="2">Uncharacterized protein</fullName>
    </submittedName>
</protein>